<dbReference type="PANTHER" id="PTHR10361">
    <property type="entry name" value="SODIUM-BILE ACID COTRANSPORTER"/>
    <property type="match status" value="1"/>
</dbReference>
<comment type="subcellular location">
    <subcellularLocation>
        <location evidence="1">Membrane</location>
        <topology evidence="1">Multi-pass membrane protein</topology>
    </subcellularLocation>
</comment>
<evidence type="ECO:0000256" key="5">
    <source>
        <dbReference type="SAM" id="Phobius"/>
    </source>
</evidence>
<evidence type="ECO:0000313" key="6">
    <source>
        <dbReference type="EMBL" id="NEY73667.1"/>
    </source>
</evidence>
<feature type="transmembrane region" description="Helical" evidence="5">
    <location>
        <begin position="37"/>
        <end position="56"/>
    </location>
</feature>
<feature type="transmembrane region" description="Helical" evidence="5">
    <location>
        <begin position="285"/>
        <end position="306"/>
    </location>
</feature>
<evidence type="ECO:0000256" key="4">
    <source>
        <dbReference type="ARBA" id="ARBA00023136"/>
    </source>
</evidence>
<feature type="transmembrane region" description="Helical" evidence="5">
    <location>
        <begin position="258"/>
        <end position="279"/>
    </location>
</feature>
<dbReference type="Proteomes" id="UP000481043">
    <property type="component" value="Unassembled WGS sequence"/>
</dbReference>
<sequence length="318" mass="34094">MINNLASFLSKRLPVLILLVAVGTYFSPLYWVVSAWVPSLLLGTVIYFTGLSIHIHSVKVIGNKKKELVILVLLKWIFTVLLSIGLSQLFFTTHPEIAAGLILAGTVPSATAATVFTFLAGGNASLVVAASLLDVAISPIITPLSMMSLSGQEVNISFWSLMQSFILIVLCPLLFGVATQKLAPRLAGQSKTVTKTGSSLALLLVAHTIVGSGKVAISNEISLLPTVVIATLIQVVLPMITAYFICRKLKMKEEDCRAALFQVSLCNSALAAILAYQFIGDLGVVAPILNMIFNLSIGAYVANYFARNIIKQPYQKAV</sequence>
<accession>A0A6M0QBM8</accession>
<evidence type="ECO:0000313" key="7">
    <source>
        <dbReference type="Proteomes" id="UP000481043"/>
    </source>
</evidence>
<dbReference type="InterPro" id="IPR002657">
    <property type="entry name" value="BilAc:Na_symport/Acr3"/>
</dbReference>
<dbReference type="Gene3D" id="1.20.1530.20">
    <property type="match status" value="1"/>
</dbReference>
<feature type="transmembrane region" description="Helical" evidence="5">
    <location>
        <begin position="97"/>
        <end position="119"/>
    </location>
</feature>
<feature type="transmembrane region" description="Helical" evidence="5">
    <location>
        <begin position="199"/>
        <end position="217"/>
    </location>
</feature>
<evidence type="ECO:0000256" key="3">
    <source>
        <dbReference type="ARBA" id="ARBA00022989"/>
    </source>
</evidence>
<keyword evidence="4 5" id="KW-0472">Membrane</keyword>
<feature type="transmembrane region" description="Helical" evidence="5">
    <location>
        <begin position="12"/>
        <end position="31"/>
    </location>
</feature>
<reference evidence="6 7" key="1">
    <citation type="submission" date="2020-02" db="EMBL/GenBank/DDBJ databases">
        <title>Bacillus aquiflavi sp. nov., isolated from yellow water of strong flavor Chinese baijiu in Yibin region of China.</title>
        <authorList>
            <person name="Xie J."/>
        </authorList>
    </citation>
    <scope>NUCLEOTIDE SEQUENCE [LARGE SCALE GENOMIC DNA]</scope>
    <source>
        <strain evidence="6 7">SA4</strain>
    </source>
</reference>
<organism evidence="6 7">
    <name type="scientific">Bacillus mesophilus</name>
    <dbReference type="NCBI Taxonomy" id="1808955"/>
    <lineage>
        <taxon>Bacteria</taxon>
        <taxon>Bacillati</taxon>
        <taxon>Bacillota</taxon>
        <taxon>Bacilli</taxon>
        <taxon>Bacillales</taxon>
        <taxon>Bacillaceae</taxon>
        <taxon>Bacillus</taxon>
    </lineage>
</organism>
<feature type="transmembrane region" description="Helical" evidence="5">
    <location>
        <begin position="223"/>
        <end position="246"/>
    </location>
</feature>
<feature type="transmembrane region" description="Helical" evidence="5">
    <location>
        <begin position="68"/>
        <end position="91"/>
    </location>
</feature>
<keyword evidence="2 5" id="KW-0812">Transmembrane</keyword>
<dbReference type="Pfam" id="PF01758">
    <property type="entry name" value="SBF"/>
    <property type="match status" value="1"/>
</dbReference>
<proteinExistence type="predicted"/>
<dbReference type="InterPro" id="IPR004710">
    <property type="entry name" value="Bilac:Na_transpt"/>
</dbReference>
<comment type="caution">
    <text evidence="6">The sequence shown here is derived from an EMBL/GenBank/DDBJ whole genome shotgun (WGS) entry which is preliminary data.</text>
</comment>
<dbReference type="InterPro" id="IPR038770">
    <property type="entry name" value="Na+/solute_symporter_sf"/>
</dbReference>
<feature type="transmembrane region" description="Helical" evidence="5">
    <location>
        <begin position="158"/>
        <end position="178"/>
    </location>
</feature>
<dbReference type="GO" id="GO:0016020">
    <property type="term" value="C:membrane"/>
    <property type="evidence" value="ECO:0007669"/>
    <property type="project" value="UniProtKB-SubCell"/>
</dbReference>
<dbReference type="AlphaFoldDB" id="A0A6M0QBM8"/>
<dbReference type="PANTHER" id="PTHR10361:SF28">
    <property type="entry name" value="P3 PROTEIN-RELATED"/>
    <property type="match status" value="1"/>
</dbReference>
<evidence type="ECO:0000256" key="2">
    <source>
        <dbReference type="ARBA" id="ARBA00022692"/>
    </source>
</evidence>
<evidence type="ECO:0000256" key="1">
    <source>
        <dbReference type="ARBA" id="ARBA00004141"/>
    </source>
</evidence>
<gene>
    <name evidence="6" type="ORF">G4D63_18280</name>
</gene>
<dbReference type="RefSeq" id="WP_163181429.1">
    <property type="nucleotide sequence ID" value="NZ_JAAIWM010000008.1"/>
</dbReference>
<keyword evidence="3 5" id="KW-1133">Transmembrane helix</keyword>
<feature type="transmembrane region" description="Helical" evidence="5">
    <location>
        <begin position="126"/>
        <end position="146"/>
    </location>
</feature>
<dbReference type="EMBL" id="JAAIWM010000008">
    <property type="protein sequence ID" value="NEY73667.1"/>
    <property type="molecule type" value="Genomic_DNA"/>
</dbReference>
<name>A0A6M0QBM8_9BACI</name>
<protein>
    <submittedName>
        <fullName evidence="6">Bile acid:sodium symporter family protein</fullName>
    </submittedName>
</protein>
<keyword evidence="7" id="KW-1185">Reference proteome</keyword>